<sequence>MQTPQFEIESQMLIRVAVGRAFEAFINPELTTRFWFTKSSGKLIPGAIVTWYWEMFNLSTKVRVLEIIDNKTLMIEWGEPAAKVIWEFESRGVDQTLVKIKTYAEGKGDVLIATAVDLKGGFTMVLAGAKALLEQGVELNLIQDQFPDGPPCGELNVTD</sequence>
<dbReference type="RefSeq" id="WP_317833158.1">
    <property type="nucleotide sequence ID" value="NZ_CP136920.1"/>
</dbReference>
<reference evidence="3 4" key="1">
    <citation type="submission" date="2023-10" db="EMBL/GenBank/DDBJ databases">
        <title>Rubellicoccus peritrichatus gen. nov., sp. nov., isolated from an algae of coral reef tank.</title>
        <authorList>
            <person name="Luo J."/>
        </authorList>
    </citation>
    <scope>NUCLEOTIDE SEQUENCE [LARGE SCALE GENOMIC DNA]</scope>
    <source>
        <strain evidence="3 4">CR14</strain>
    </source>
</reference>
<protein>
    <submittedName>
        <fullName evidence="3">SRPBCC domain-containing protein</fullName>
    </submittedName>
</protein>
<dbReference type="SUPFAM" id="SSF55961">
    <property type="entry name" value="Bet v1-like"/>
    <property type="match status" value="1"/>
</dbReference>
<keyword evidence="4" id="KW-1185">Reference proteome</keyword>
<evidence type="ECO:0000313" key="3">
    <source>
        <dbReference type="EMBL" id="WOO40908.1"/>
    </source>
</evidence>
<proteinExistence type="inferred from homology"/>
<dbReference type="Gene3D" id="3.30.530.20">
    <property type="match status" value="1"/>
</dbReference>
<dbReference type="EMBL" id="CP136920">
    <property type="protein sequence ID" value="WOO40908.1"/>
    <property type="molecule type" value="Genomic_DNA"/>
</dbReference>
<evidence type="ECO:0000313" key="4">
    <source>
        <dbReference type="Proteomes" id="UP001304300"/>
    </source>
</evidence>
<dbReference type="KEGG" id="puo:RZN69_19980"/>
<gene>
    <name evidence="3" type="ORF">RZN69_19980</name>
</gene>
<evidence type="ECO:0000259" key="2">
    <source>
        <dbReference type="Pfam" id="PF08327"/>
    </source>
</evidence>
<dbReference type="InterPro" id="IPR023393">
    <property type="entry name" value="START-like_dom_sf"/>
</dbReference>
<dbReference type="AlphaFoldDB" id="A0AAQ3QUY1"/>
<evidence type="ECO:0000256" key="1">
    <source>
        <dbReference type="ARBA" id="ARBA00006817"/>
    </source>
</evidence>
<comment type="similarity">
    <text evidence="1">Belongs to the AHA1 family.</text>
</comment>
<accession>A0AAQ3QUY1</accession>
<feature type="domain" description="Activator of Hsp90 ATPase homologue 1/2-like C-terminal" evidence="2">
    <location>
        <begin position="19"/>
        <end position="128"/>
    </location>
</feature>
<dbReference type="Proteomes" id="UP001304300">
    <property type="component" value="Chromosome"/>
</dbReference>
<dbReference type="InterPro" id="IPR013538">
    <property type="entry name" value="ASHA1/2-like_C"/>
</dbReference>
<organism evidence="3 4">
    <name type="scientific">Rubellicoccus peritrichatus</name>
    <dbReference type="NCBI Taxonomy" id="3080537"/>
    <lineage>
        <taxon>Bacteria</taxon>
        <taxon>Pseudomonadati</taxon>
        <taxon>Verrucomicrobiota</taxon>
        <taxon>Opitutia</taxon>
        <taxon>Puniceicoccales</taxon>
        <taxon>Cerasicoccaceae</taxon>
        <taxon>Rubellicoccus</taxon>
    </lineage>
</organism>
<dbReference type="Pfam" id="PF08327">
    <property type="entry name" value="AHSA1"/>
    <property type="match status" value="1"/>
</dbReference>
<name>A0AAQ3QUY1_9BACT</name>